<keyword evidence="2" id="KW-1185">Reference proteome</keyword>
<protein>
    <recommendedName>
        <fullName evidence="3">CarD-like/TRCF RNAP-interacting domain-containing protein</fullName>
    </recommendedName>
</protein>
<evidence type="ECO:0000313" key="1">
    <source>
        <dbReference type="EMBL" id="MBM6616189.1"/>
    </source>
</evidence>
<reference evidence="1 2" key="1">
    <citation type="submission" date="2021-02" db="EMBL/GenBank/DDBJ databases">
        <title>Bacillus sp. RD4P76, an endophyte from a halophyte.</title>
        <authorList>
            <person name="Sun J.-Q."/>
        </authorList>
    </citation>
    <scope>NUCLEOTIDE SEQUENCE [LARGE SCALE GENOMIC DNA]</scope>
    <source>
        <strain evidence="1 2">RD4P76</strain>
    </source>
</reference>
<dbReference type="EMBL" id="JAFELM010000003">
    <property type="protein sequence ID" value="MBM6616189.1"/>
    <property type="molecule type" value="Genomic_DNA"/>
</dbReference>
<evidence type="ECO:0008006" key="3">
    <source>
        <dbReference type="Google" id="ProtNLM"/>
    </source>
</evidence>
<evidence type="ECO:0000313" key="2">
    <source>
        <dbReference type="Proteomes" id="UP001518925"/>
    </source>
</evidence>
<dbReference type="Proteomes" id="UP001518925">
    <property type="component" value="Unassembled WGS sequence"/>
</dbReference>
<sequence length="153" mass="18118">MKLIQLKINDEFTYFGLKHSVFSIKPPKILIQRIEGDRQVYEVEYLSLVSDPSFSPSDVIKQKIRKESNKVQRNNTAYLDMLPENKREIVSKKYEMIKPILMLEKVKEGDLLSSITFKEVYKDLLKKEESLSNITKELLYNRISKTQMQFCQY</sequence>
<gene>
    <name evidence="1" type="ORF">JR050_00590</name>
</gene>
<organism evidence="1 2">
    <name type="scientific">Bacillus suaedaesalsae</name>
    <dbReference type="NCBI Taxonomy" id="2810349"/>
    <lineage>
        <taxon>Bacteria</taxon>
        <taxon>Bacillati</taxon>
        <taxon>Bacillota</taxon>
        <taxon>Bacilli</taxon>
        <taxon>Bacillales</taxon>
        <taxon>Bacillaceae</taxon>
        <taxon>Bacillus</taxon>
    </lineage>
</organism>
<proteinExistence type="predicted"/>
<accession>A0ABS2DCK6</accession>
<name>A0ABS2DCK6_9BACI</name>
<dbReference type="RefSeq" id="WP_204201584.1">
    <property type="nucleotide sequence ID" value="NZ_JAFELM010000003.1"/>
</dbReference>
<comment type="caution">
    <text evidence="1">The sequence shown here is derived from an EMBL/GenBank/DDBJ whole genome shotgun (WGS) entry which is preliminary data.</text>
</comment>